<feature type="non-terminal residue" evidence="2">
    <location>
        <position position="63"/>
    </location>
</feature>
<proteinExistence type="predicted"/>
<evidence type="ECO:0000259" key="1">
    <source>
        <dbReference type="PROSITE" id="PS51481"/>
    </source>
</evidence>
<dbReference type="GO" id="GO:0006071">
    <property type="term" value="P:glycerol metabolic process"/>
    <property type="evidence" value="ECO:0007669"/>
    <property type="project" value="InterPro"/>
</dbReference>
<dbReference type="RefSeq" id="WP_205962252.1">
    <property type="nucleotide sequence ID" value="NZ_QZEW01000183.1"/>
</dbReference>
<keyword evidence="3" id="KW-1185">Reference proteome</keyword>
<organism evidence="2 3">
    <name type="scientific">Paracoccus siganidrum</name>
    <dbReference type="NCBI Taxonomy" id="1276757"/>
    <lineage>
        <taxon>Bacteria</taxon>
        <taxon>Pseudomonadati</taxon>
        <taxon>Pseudomonadota</taxon>
        <taxon>Alphaproteobacteria</taxon>
        <taxon>Rhodobacterales</taxon>
        <taxon>Paracoccaceae</taxon>
        <taxon>Paracoccus</taxon>
    </lineage>
</organism>
<feature type="domain" description="DhaK" evidence="1">
    <location>
        <begin position="7"/>
        <end position="63"/>
    </location>
</feature>
<dbReference type="InterPro" id="IPR004006">
    <property type="entry name" value="DhaK_dom"/>
</dbReference>
<protein>
    <submittedName>
        <fullName evidence="2">D-erythrulose kinase</fullName>
    </submittedName>
</protein>
<keyword evidence="2" id="KW-0808">Transferase</keyword>
<evidence type="ECO:0000313" key="3">
    <source>
        <dbReference type="Proteomes" id="UP000283587"/>
    </source>
</evidence>
<dbReference type="SUPFAM" id="SSF82549">
    <property type="entry name" value="DAK1/DegV-like"/>
    <property type="match status" value="1"/>
</dbReference>
<dbReference type="Gene3D" id="3.40.50.10440">
    <property type="entry name" value="Dihydroxyacetone kinase, domain 1"/>
    <property type="match status" value="1"/>
</dbReference>
<dbReference type="GO" id="GO:0004371">
    <property type="term" value="F:glycerone kinase activity"/>
    <property type="evidence" value="ECO:0007669"/>
    <property type="project" value="InterPro"/>
</dbReference>
<dbReference type="AlphaFoldDB" id="A0A418ZRV6"/>
<dbReference type="Proteomes" id="UP000283587">
    <property type="component" value="Unassembled WGS sequence"/>
</dbReference>
<evidence type="ECO:0000313" key="2">
    <source>
        <dbReference type="EMBL" id="RJK99765.1"/>
    </source>
</evidence>
<accession>A0A418ZRV6</accession>
<dbReference type="PROSITE" id="PS51481">
    <property type="entry name" value="DHAK"/>
    <property type="match status" value="1"/>
</dbReference>
<gene>
    <name evidence="2" type="ORF">D3P05_23165</name>
</gene>
<keyword evidence="2" id="KW-0418">Kinase</keyword>
<reference evidence="3" key="1">
    <citation type="submission" date="2018-09" db="EMBL/GenBank/DDBJ databases">
        <title>Paracoccus onubensis nov. sp. a moderate halophilic bacterium isolated from Gruta de las Maravillas (Aracena, Spain).</title>
        <authorList>
            <person name="Jurado V."/>
            <person name="Gutierrez-Patricio S."/>
            <person name="Gonzalez-Pimentel J.L."/>
            <person name="Miller A.Z."/>
            <person name="Laiz L."/>
            <person name="Saiz-Jimenez C."/>
        </authorList>
    </citation>
    <scope>NUCLEOTIDE SEQUENCE [LARGE SCALE GENOMIC DNA]</scope>
    <source>
        <strain evidence="3">DSM 26381</strain>
    </source>
</reference>
<name>A0A418ZRV6_9RHOB</name>
<dbReference type="EMBL" id="QZEW01000183">
    <property type="protein sequence ID" value="RJK99765.1"/>
    <property type="molecule type" value="Genomic_DNA"/>
</dbReference>
<comment type="caution">
    <text evidence="2">The sequence shown here is derived from an EMBL/GenBank/DDBJ whole genome shotgun (WGS) entry which is preliminary data.</text>
</comment>
<dbReference type="Pfam" id="PF02733">
    <property type="entry name" value="Dak1"/>
    <property type="match status" value="1"/>
</dbReference>
<sequence>MTRVFDKPEDFAATALSGFCAANADRVAQVPHGAVRARPGPQGKVALLVGGGSGHYPAFLGYV</sequence>